<dbReference type="EMBL" id="QGKY02000190">
    <property type="protein sequence ID" value="KAF2589214.1"/>
    <property type="molecule type" value="Genomic_DNA"/>
</dbReference>
<reference evidence="2" key="1">
    <citation type="submission" date="2019-12" db="EMBL/GenBank/DDBJ databases">
        <title>Genome sequencing and annotation of Brassica cretica.</title>
        <authorList>
            <person name="Studholme D.J."/>
            <person name="Sarris P.F."/>
        </authorList>
    </citation>
    <scope>NUCLEOTIDE SEQUENCE</scope>
    <source>
        <strain evidence="2">PFS-102/07</strain>
        <tissue evidence="2">Leaf</tissue>
    </source>
</reference>
<feature type="region of interest" description="Disordered" evidence="1">
    <location>
        <begin position="63"/>
        <end position="85"/>
    </location>
</feature>
<accession>A0A8S9K417</accession>
<evidence type="ECO:0000313" key="2">
    <source>
        <dbReference type="EMBL" id="KAF2589214.1"/>
    </source>
</evidence>
<proteinExistence type="predicted"/>
<feature type="compositionally biased region" description="Low complexity" evidence="1">
    <location>
        <begin position="70"/>
        <end position="85"/>
    </location>
</feature>
<dbReference type="AlphaFoldDB" id="A0A8S9K417"/>
<name>A0A8S9K417_BRACR</name>
<organism evidence="2">
    <name type="scientific">Brassica cretica</name>
    <name type="common">Mustard</name>
    <dbReference type="NCBI Taxonomy" id="69181"/>
    <lineage>
        <taxon>Eukaryota</taxon>
        <taxon>Viridiplantae</taxon>
        <taxon>Streptophyta</taxon>
        <taxon>Embryophyta</taxon>
        <taxon>Tracheophyta</taxon>
        <taxon>Spermatophyta</taxon>
        <taxon>Magnoliopsida</taxon>
        <taxon>eudicotyledons</taxon>
        <taxon>Gunneridae</taxon>
        <taxon>Pentapetalae</taxon>
        <taxon>rosids</taxon>
        <taxon>malvids</taxon>
        <taxon>Brassicales</taxon>
        <taxon>Brassicaceae</taxon>
        <taxon>Brassiceae</taxon>
        <taxon>Brassica</taxon>
    </lineage>
</organism>
<comment type="caution">
    <text evidence="2">The sequence shown here is derived from an EMBL/GenBank/DDBJ whole genome shotgun (WGS) entry which is preliminary data.</text>
</comment>
<protein>
    <submittedName>
        <fullName evidence="2">Uncharacterized protein</fullName>
    </submittedName>
</protein>
<gene>
    <name evidence="2" type="ORF">F2Q70_00038982</name>
</gene>
<sequence>MAEETTSTKVLSCGARRRVIPNDETSPKECTRSTHAREELTILKLENPSSHVSFTGLRRALTRKSTKALTTGGNTGENAGATDQL</sequence>
<evidence type="ECO:0000256" key="1">
    <source>
        <dbReference type="SAM" id="MobiDB-lite"/>
    </source>
</evidence>